<dbReference type="AlphaFoldDB" id="A0A561U5W2"/>
<gene>
    <name evidence="1" type="ORF">FHU35_13472</name>
</gene>
<sequence>MSTTALSCGNVDGAARPAGDRAQWHEVSAAPGRHEVDPLLAEATDRVVVHGTDMDLAAVVLRLLRKERLTELAVGYVPVADSPVARLWGLRAGDFERALSASPRPVPLIRDDSGGILLGEGVIAPITGQAYCDDEQVLNGAAQSLVVSPDPDAAPLPDPTADPLNHTIEPAMDGLRVTTTRRGLLRRRTGVARGRAFQASFRSTTVRHDGTDHPRPMEKWVWYRHTEDLNLAR</sequence>
<protein>
    <submittedName>
        <fullName evidence="1">Uncharacterized protein</fullName>
    </submittedName>
</protein>
<evidence type="ECO:0000313" key="2">
    <source>
        <dbReference type="Proteomes" id="UP000316184"/>
    </source>
</evidence>
<dbReference type="Proteomes" id="UP000316184">
    <property type="component" value="Unassembled WGS sequence"/>
</dbReference>
<organism evidence="1 2">
    <name type="scientific">Saccharopolyspora dendranthemae</name>
    <dbReference type="NCBI Taxonomy" id="1181886"/>
    <lineage>
        <taxon>Bacteria</taxon>
        <taxon>Bacillati</taxon>
        <taxon>Actinomycetota</taxon>
        <taxon>Actinomycetes</taxon>
        <taxon>Pseudonocardiales</taxon>
        <taxon>Pseudonocardiaceae</taxon>
        <taxon>Saccharopolyspora</taxon>
    </lineage>
</organism>
<dbReference type="EMBL" id="VIWX01000003">
    <property type="protein sequence ID" value="TWF94755.1"/>
    <property type="molecule type" value="Genomic_DNA"/>
</dbReference>
<comment type="caution">
    <text evidence="1">The sequence shown here is derived from an EMBL/GenBank/DDBJ whole genome shotgun (WGS) entry which is preliminary data.</text>
</comment>
<proteinExistence type="predicted"/>
<name>A0A561U5W2_9PSEU</name>
<evidence type="ECO:0000313" key="1">
    <source>
        <dbReference type="EMBL" id="TWF94755.1"/>
    </source>
</evidence>
<accession>A0A561U5W2</accession>
<reference evidence="1 2" key="1">
    <citation type="submission" date="2019-06" db="EMBL/GenBank/DDBJ databases">
        <title>Sequencing the genomes of 1000 actinobacteria strains.</title>
        <authorList>
            <person name="Klenk H.-P."/>
        </authorList>
    </citation>
    <scope>NUCLEOTIDE SEQUENCE [LARGE SCALE GENOMIC DNA]</scope>
    <source>
        <strain evidence="1 2">DSM 46699</strain>
    </source>
</reference>
<keyword evidence="2" id="KW-1185">Reference proteome</keyword>